<dbReference type="AlphaFoldDB" id="A0A5A7TSC4"/>
<protein>
    <submittedName>
        <fullName evidence="2">Uncharacterized protein</fullName>
    </submittedName>
</protein>
<reference evidence="4 5" key="1">
    <citation type="submission" date="2019-08" db="EMBL/GenBank/DDBJ databases">
        <title>Draft genome sequences of two oriental melons (Cucumis melo L. var makuwa).</title>
        <authorList>
            <person name="Kwon S.-Y."/>
        </authorList>
    </citation>
    <scope>NUCLEOTIDE SEQUENCE [LARGE SCALE GENOMIC DNA]</scope>
    <source>
        <strain evidence="5">cv. Chang Bougi</strain>
        <strain evidence="4">cv. SW 3</strain>
        <tissue evidence="2">Leaf</tissue>
    </source>
</reference>
<feature type="compositionally biased region" description="Polar residues" evidence="1">
    <location>
        <begin position="109"/>
        <end position="119"/>
    </location>
</feature>
<feature type="compositionally biased region" description="Basic and acidic residues" evidence="1">
    <location>
        <begin position="93"/>
        <end position="107"/>
    </location>
</feature>
<accession>A0A5A7TSC4</accession>
<gene>
    <name evidence="3" type="ORF">E5676_scaffold1251G00820</name>
    <name evidence="2" type="ORF">E6C27_scaffold543G00120</name>
</gene>
<organism evidence="2 4">
    <name type="scientific">Cucumis melo var. makuwa</name>
    <name type="common">Oriental melon</name>
    <dbReference type="NCBI Taxonomy" id="1194695"/>
    <lineage>
        <taxon>Eukaryota</taxon>
        <taxon>Viridiplantae</taxon>
        <taxon>Streptophyta</taxon>
        <taxon>Embryophyta</taxon>
        <taxon>Tracheophyta</taxon>
        <taxon>Spermatophyta</taxon>
        <taxon>Magnoliopsida</taxon>
        <taxon>eudicotyledons</taxon>
        <taxon>Gunneridae</taxon>
        <taxon>Pentapetalae</taxon>
        <taxon>rosids</taxon>
        <taxon>fabids</taxon>
        <taxon>Cucurbitales</taxon>
        <taxon>Cucurbitaceae</taxon>
        <taxon>Benincaseae</taxon>
        <taxon>Cucumis</taxon>
    </lineage>
</organism>
<evidence type="ECO:0000313" key="3">
    <source>
        <dbReference type="EMBL" id="TYJ97770.1"/>
    </source>
</evidence>
<feature type="region of interest" description="Disordered" evidence="1">
    <location>
        <begin position="93"/>
        <end position="119"/>
    </location>
</feature>
<comment type="caution">
    <text evidence="2">The sequence shown here is derived from an EMBL/GenBank/DDBJ whole genome shotgun (WGS) entry which is preliminary data.</text>
</comment>
<evidence type="ECO:0000313" key="2">
    <source>
        <dbReference type="EMBL" id="KAA0046443.1"/>
    </source>
</evidence>
<dbReference type="OrthoDB" id="1939000at2759"/>
<dbReference type="Proteomes" id="UP000321947">
    <property type="component" value="Unassembled WGS sequence"/>
</dbReference>
<dbReference type="Proteomes" id="UP000321393">
    <property type="component" value="Unassembled WGS sequence"/>
</dbReference>
<dbReference type="EMBL" id="SSTE01014036">
    <property type="protein sequence ID" value="KAA0046443.1"/>
    <property type="molecule type" value="Genomic_DNA"/>
</dbReference>
<evidence type="ECO:0000313" key="5">
    <source>
        <dbReference type="Proteomes" id="UP000321947"/>
    </source>
</evidence>
<sequence>MVTEEAKVTLVTMHLSDDDKLWWRSWYVDIQEGRCTICIWDDLKKEHRLQFFLENVEILARRKLRELKHTDRCKTSSKFLVWEKQEQSLEFSKTVKGDKRSNGDRKPYQPNTGNTWRGPNNQNVSNCSLSCFICKGQHLARKCPNKTAFNAFQSSLASDSDDKLSQTEREVD</sequence>
<proteinExistence type="predicted"/>
<evidence type="ECO:0000313" key="4">
    <source>
        <dbReference type="Proteomes" id="UP000321393"/>
    </source>
</evidence>
<dbReference type="EMBL" id="SSTD01018615">
    <property type="protein sequence ID" value="TYJ97770.1"/>
    <property type="molecule type" value="Genomic_DNA"/>
</dbReference>
<evidence type="ECO:0000256" key="1">
    <source>
        <dbReference type="SAM" id="MobiDB-lite"/>
    </source>
</evidence>
<name>A0A5A7TSC4_CUCMM</name>